<sequence length="121" mass="13594">MISSTRMAPPLPLCGPMVLRHAYSSFIHRYPLSLNGTFSLVHFPSCWAIPDEEHITVQVSPSRELDPLCQGLRLFNPCDVWLLVAHHVLRVGVDQHHFGVDQHRVLVSTDDAGSGFTYSYP</sequence>
<dbReference type="Proteomes" id="UP000467841">
    <property type="component" value="Unassembled WGS sequence"/>
</dbReference>
<comment type="caution">
    <text evidence="1">The sequence shown here is derived from an EMBL/GenBank/DDBJ whole genome shotgun (WGS) entry which is preliminary data.</text>
</comment>
<reference evidence="1" key="1">
    <citation type="submission" date="2020-01" db="EMBL/GenBank/DDBJ databases">
        <authorList>
            <person name="Mishra B."/>
        </authorList>
    </citation>
    <scope>NUCLEOTIDE SEQUENCE [LARGE SCALE GENOMIC DNA]</scope>
</reference>
<accession>A0A6D2IBE5</accession>
<evidence type="ECO:0000313" key="2">
    <source>
        <dbReference type="Proteomes" id="UP000467841"/>
    </source>
</evidence>
<gene>
    <name evidence="1" type="ORF">MERR_LOCUS12794</name>
</gene>
<dbReference type="EMBL" id="CACVBM020001010">
    <property type="protein sequence ID" value="CAA7025559.1"/>
    <property type="molecule type" value="Genomic_DNA"/>
</dbReference>
<keyword evidence="2" id="KW-1185">Reference proteome</keyword>
<dbReference type="AlphaFoldDB" id="A0A6D2IBE5"/>
<organism evidence="1 2">
    <name type="scientific">Microthlaspi erraticum</name>
    <dbReference type="NCBI Taxonomy" id="1685480"/>
    <lineage>
        <taxon>Eukaryota</taxon>
        <taxon>Viridiplantae</taxon>
        <taxon>Streptophyta</taxon>
        <taxon>Embryophyta</taxon>
        <taxon>Tracheophyta</taxon>
        <taxon>Spermatophyta</taxon>
        <taxon>Magnoliopsida</taxon>
        <taxon>eudicotyledons</taxon>
        <taxon>Gunneridae</taxon>
        <taxon>Pentapetalae</taxon>
        <taxon>rosids</taxon>
        <taxon>malvids</taxon>
        <taxon>Brassicales</taxon>
        <taxon>Brassicaceae</taxon>
        <taxon>Coluteocarpeae</taxon>
        <taxon>Microthlaspi</taxon>
    </lineage>
</organism>
<name>A0A6D2IBE5_9BRAS</name>
<evidence type="ECO:0000313" key="1">
    <source>
        <dbReference type="EMBL" id="CAA7025559.1"/>
    </source>
</evidence>
<proteinExistence type="predicted"/>
<protein>
    <submittedName>
        <fullName evidence="1">Uncharacterized protein</fullName>
    </submittedName>
</protein>